<protein>
    <recommendedName>
        <fullName evidence="2">C2H2-type domain-containing protein</fullName>
    </recommendedName>
</protein>
<proteinExistence type="predicted"/>
<evidence type="ECO:0000259" key="2">
    <source>
        <dbReference type="PROSITE" id="PS50157"/>
    </source>
</evidence>
<gene>
    <name evidence="3" type="ORF">g.3572</name>
</gene>
<evidence type="ECO:0000313" key="3">
    <source>
        <dbReference type="EMBL" id="MBY30493.1"/>
    </source>
</evidence>
<dbReference type="SMART" id="SM00355">
    <property type="entry name" value="ZnF_C2H2"/>
    <property type="match status" value="3"/>
</dbReference>
<dbReference type="PROSITE" id="PS00028">
    <property type="entry name" value="ZINC_FINGER_C2H2_1"/>
    <property type="match status" value="3"/>
</dbReference>
<dbReference type="PROSITE" id="PS50157">
    <property type="entry name" value="ZINC_FINGER_C2H2_2"/>
    <property type="match status" value="1"/>
</dbReference>
<dbReference type="PANTHER" id="PTHR33936">
    <property type="entry name" value="PROTEIN CBG17840"/>
    <property type="match status" value="1"/>
</dbReference>
<dbReference type="InterPro" id="IPR018289">
    <property type="entry name" value="MULE_transposase_dom"/>
</dbReference>
<dbReference type="InterPro" id="IPR013087">
    <property type="entry name" value="Znf_C2H2_type"/>
</dbReference>
<name>A0A2S2PM57_SCHGA</name>
<dbReference type="AlphaFoldDB" id="A0A2S2PM57"/>
<accession>A0A2S2PM57</accession>
<dbReference type="SUPFAM" id="SSF57667">
    <property type="entry name" value="beta-beta-alpha zinc fingers"/>
    <property type="match status" value="1"/>
</dbReference>
<keyword evidence="1" id="KW-0479">Metal-binding</keyword>
<organism evidence="3">
    <name type="scientific">Schizaphis graminum</name>
    <name type="common">Green bug aphid</name>
    <dbReference type="NCBI Taxonomy" id="13262"/>
    <lineage>
        <taxon>Eukaryota</taxon>
        <taxon>Metazoa</taxon>
        <taxon>Ecdysozoa</taxon>
        <taxon>Arthropoda</taxon>
        <taxon>Hexapoda</taxon>
        <taxon>Insecta</taxon>
        <taxon>Pterygota</taxon>
        <taxon>Neoptera</taxon>
        <taxon>Paraneoptera</taxon>
        <taxon>Hemiptera</taxon>
        <taxon>Sternorrhyncha</taxon>
        <taxon>Aphidomorpha</taxon>
        <taxon>Aphidoidea</taxon>
        <taxon>Aphididae</taxon>
        <taxon>Aphidini</taxon>
        <taxon>Schizaphis</taxon>
    </lineage>
</organism>
<dbReference type="Pfam" id="PF10551">
    <property type="entry name" value="MULE"/>
    <property type="match status" value="1"/>
</dbReference>
<keyword evidence="1" id="KW-0863">Zinc-finger</keyword>
<feature type="domain" description="C2H2-type" evidence="2">
    <location>
        <begin position="2"/>
        <end position="30"/>
    </location>
</feature>
<dbReference type="PANTHER" id="PTHR33936:SF24">
    <property type="entry name" value="C2H2-TYPE DOMAIN-CONTAINING PROTEIN"/>
    <property type="match status" value="1"/>
</dbReference>
<dbReference type="Gene3D" id="3.30.160.60">
    <property type="entry name" value="Classic Zinc Finger"/>
    <property type="match status" value="1"/>
</dbReference>
<evidence type="ECO:0000256" key="1">
    <source>
        <dbReference type="PROSITE-ProRule" id="PRU00042"/>
    </source>
</evidence>
<dbReference type="EMBL" id="GGMR01017874">
    <property type="protein sequence ID" value="MBY30493.1"/>
    <property type="molecule type" value="Transcribed_RNA"/>
</dbReference>
<dbReference type="GO" id="GO:0008270">
    <property type="term" value="F:zinc ion binding"/>
    <property type="evidence" value="ECO:0007669"/>
    <property type="project" value="UniProtKB-KW"/>
</dbReference>
<dbReference type="InterPro" id="IPR052797">
    <property type="entry name" value="RegFact_GeneExpr_CellDeath"/>
</dbReference>
<dbReference type="InterPro" id="IPR036236">
    <property type="entry name" value="Znf_C2H2_sf"/>
</dbReference>
<sequence>MHQCDICKLVYGRRDHLLRHQKIKHNEFQYNCDICSYGCNKKSMLIRHFENTHNVMSSTIKKNKSRIVCAICKFSFKWYNDLYSHMSSEHNMTVTIEHFTFDGENRFKDWKQKIEKETRSRYVRSSGQRKISNGSKIRKEFFCHRSFVPVVKTEGRKRAMKSLGTNKISVACPSRMCVEIKGTEVNVDFIRLHLGHKCEVTRMVLSNDERACIAGKLRQGVPVDRIMQDIRSTSNPDPEKFDRIHYTEKKDVRNIQRDFKLGYHTMKFHEDDEVSVDILVHTLLEKEDTVILHYNKSDSLFHLIIMTPFQKEILKTLGHHNRICIDGTHGMNAKKPKIQLFTLLVIDEYGNGVPVSFFFSNKEDTTSMLLFFEKVKEAVGLQIRADVFMSDDAPQFYNAWEQVMGAPQHHLLCWWHVNKNWTANLNSKIKNKEKRELVKKSLYVLATDIENEDEFEVNLQIFLNELQEDEDTWMFYTYFCTTYIKKKKCWAFCYRKHTGLNTNMHLENLHKKIKYIYLDGKICIRLDKAIHKLFDLMRDVMFERIIKIAKNKPTEKIRRIRDGHLKSLKIEDCYVSQDSENQCIWFVASLKDPSHMYKVENLKKVCIENLCPLQCRTCNVCVHTYQCSCIDSRVYLNICKHIHKIGAGRANISPIENEYRNEFSPIAMQGENEIIQTINLLEPVKITEHTISKSRQELISKLQVMLGYAQSTLEDHIPNTLKYLDKALSYMKNPNKKLVEKENLNPLKKIIQQRVQYSEKKIIKMNVKCSQKKSIKKRDIPLLPKPSENEIVMCRDILNGNKRTSYVHTGLDHTYFQNE</sequence>
<keyword evidence="1" id="KW-0862">Zinc</keyword>
<reference evidence="3" key="1">
    <citation type="submission" date="2018-04" db="EMBL/GenBank/DDBJ databases">
        <title>Transcriptome of Schizaphis graminum biotype I.</title>
        <authorList>
            <person name="Scully E.D."/>
            <person name="Geib S.M."/>
            <person name="Palmer N.A."/>
            <person name="Koch K."/>
            <person name="Bradshaw J."/>
            <person name="Heng-Moss T."/>
            <person name="Sarath G."/>
        </authorList>
    </citation>
    <scope>NUCLEOTIDE SEQUENCE</scope>
</reference>